<dbReference type="EMBL" id="JADCNM010000014">
    <property type="protein sequence ID" value="KAG0453967.1"/>
    <property type="molecule type" value="Genomic_DNA"/>
</dbReference>
<accession>A0A835UA18</accession>
<dbReference type="OrthoDB" id="1936508at2759"/>
<evidence type="ECO:0000313" key="2">
    <source>
        <dbReference type="Proteomes" id="UP000639772"/>
    </source>
</evidence>
<gene>
    <name evidence="1" type="ORF">HPP92_025271</name>
</gene>
<proteinExistence type="predicted"/>
<reference evidence="1 2" key="1">
    <citation type="journal article" date="2020" name="Nat. Food">
        <title>A phased Vanilla planifolia genome enables genetic improvement of flavour and production.</title>
        <authorList>
            <person name="Hasing T."/>
            <person name="Tang H."/>
            <person name="Brym M."/>
            <person name="Khazi F."/>
            <person name="Huang T."/>
            <person name="Chambers A.H."/>
        </authorList>
    </citation>
    <scope>NUCLEOTIDE SEQUENCE [LARGE SCALE GENOMIC DNA]</scope>
    <source>
        <tissue evidence="1">Leaf</tissue>
    </source>
</reference>
<dbReference type="Proteomes" id="UP000639772">
    <property type="component" value="Unassembled WGS sequence"/>
</dbReference>
<name>A0A835UA18_VANPL</name>
<dbReference type="PANTHER" id="PTHR35290:SF2">
    <property type="entry name" value="PROTEIN CASPARIAN STRIP INTEGRITY FACTOR 1"/>
    <property type="match status" value="1"/>
</dbReference>
<protein>
    <submittedName>
        <fullName evidence="1">Uncharacterized protein</fullName>
    </submittedName>
</protein>
<organism evidence="1 2">
    <name type="scientific">Vanilla planifolia</name>
    <name type="common">Vanilla</name>
    <dbReference type="NCBI Taxonomy" id="51239"/>
    <lineage>
        <taxon>Eukaryota</taxon>
        <taxon>Viridiplantae</taxon>
        <taxon>Streptophyta</taxon>
        <taxon>Embryophyta</taxon>
        <taxon>Tracheophyta</taxon>
        <taxon>Spermatophyta</taxon>
        <taxon>Magnoliopsida</taxon>
        <taxon>Liliopsida</taxon>
        <taxon>Asparagales</taxon>
        <taxon>Orchidaceae</taxon>
        <taxon>Vanilloideae</taxon>
        <taxon>Vanilleae</taxon>
        <taxon>Vanilla</taxon>
    </lineage>
</organism>
<comment type="caution">
    <text evidence="1">The sequence shown here is derived from an EMBL/GenBank/DDBJ whole genome shotgun (WGS) entry which is preliminary data.</text>
</comment>
<dbReference type="PANTHER" id="PTHR35290">
    <property type="entry name" value="PROTEIN CASPARIAN STRIP INTEGRITY FACTOR 1-RELATED"/>
    <property type="match status" value="1"/>
</dbReference>
<sequence length="107" mass="11768">MLQKKGRKSTSKALAMGFSTFKSPALLFIVISTIFLSVSIAETPVAGGNRKLIGESTSEYRVVSKKGALVEESSYFRSRMLAVKTNDYGRYDPSPAFVKPPYKLIPN</sequence>
<dbReference type="AlphaFoldDB" id="A0A835UA18"/>
<evidence type="ECO:0000313" key="1">
    <source>
        <dbReference type="EMBL" id="KAG0453967.1"/>
    </source>
</evidence>
<dbReference type="InterPro" id="IPR038974">
    <property type="entry name" value="CIF1/2"/>
</dbReference>